<evidence type="ECO:0000313" key="2">
    <source>
        <dbReference type="EMBL" id="KAJ2003775.1"/>
    </source>
</evidence>
<name>A0A9W8BDN3_9FUNG</name>
<feature type="compositionally biased region" description="Polar residues" evidence="1">
    <location>
        <begin position="256"/>
        <end position="272"/>
    </location>
</feature>
<dbReference type="EMBL" id="JANBQF010000197">
    <property type="protein sequence ID" value="KAJ2003775.1"/>
    <property type="molecule type" value="Genomic_DNA"/>
</dbReference>
<dbReference type="OrthoDB" id="5549305at2759"/>
<organism evidence="2 3">
    <name type="scientific">Coemansia thaxteri</name>
    <dbReference type="NCBI Taxonomy" id="2663907"/>
    <lineage>
        <taxon>Eukaryota</taxon>
        <taxon>Fungi</taxon>
        <taxon>Fungi incertae sedis</taxon>
        <taxon>Zoopagomycota</taxon>
        <taxon>Kickxellomycotina</taxon>
        <taxon>Kickxellomycetes</taxon>
        <taxon>Kickxellales</taxon>
        <taxon>Kickxellaceae</taxon>
        <taxon>Coemansia</taxon>
    </lineage>
</organism>
<dbReference type="Proteomes" id="UP001150907">
    <property type="component" value="Unassembled WGS sequence"/>
</dbReference>
<feature type="region of interest" description="Disordered" evidence="1">
    <location>
        <begin position="1"/>
        <end position="35"/>
    </location>
</feature>
<evidence type="ECO:0000256" key="1">
    <source>
        <dbReference type="SAM" id="MobiDB-lite"/>
    </source>
</evidence>
<accession>A0A9W8BDN3</accession>
<comment type="caution">
    <text evidence="2">The sequence shown here is derived from an EMBL/GenBank/DDBJ whole genome shotgun (WGS) entry which is preliminary data.</text>
</comment>
<reference evidence="2" key="1">
    <citation type="submission" date="2022-07" db="EMBL/GenBank/DDBJ databases">
        <title>Phylogenomic reconstructions and comparative analyses of Kickxellomycotina fungi.</title>
        <authorList>
            <person name="Reynolds N.K."/>
            <person name="Stajich J.E."/>
            <person name="Barry K."/>
            <person name="Grigoriev I.V."/>
            <person name="Crous P."/>
            <person name="Smith M.E."/>
        </authorList>
    </citation>
    <scope>NUCLEOTIDE SEQUENCE</scope>
    <source>
        <strain evidence="2">IMI 214461</strain>
    </source>
</reference>
<proteinExistence type="predicted"/>
<feature type="region of interest" description="Disordered" evidence="1">
    <location>
        <begin position="247"/>
        <end position="272"/>
    </location>
</feature>
<evidence type="ECO:0000313" key="3">
    <source>
        <dbReference type="Proteomes" id="UP001150907"/>
    </source>
</evidence>
<dbReference type="AlphaFoldDB" id="A0A9W8BDN3"/>
<sequence length="272" mass="30155">MESPTGSSTGGLASGARGNATPGGSRSYSGSQSGGIGAVVSQQKVEKNRFQANIRAFVDHLFIAQPAARWDYKQSFKAPRNAHVTHHVIQSFHAAYGGSYERIEHGLGVYFSSLKAKHRTTDDKAMMKQQRDRRRARRIKKAAGRRKVFDYAQYPFLPADFDAQLCFVPSAMSPEHTDDDGEVKVGGLPWRSQTFTKLFRHLDTLRPKRTVRPTNPNLNSDALPLPDVPSFMLDQAYLAIERTYQPHDSEDDIEMGTSSDEAGSPSGSTVYM</sequence>
<protein>
    <submittedName>
        <fullName evidence="2">Uncharacterized protein</fullName>
    </submittedName>
</protein>
<keyword evidence="3" id="KW-1185">Reference proteome</keyword>
<gene>
    <name evidence="2" type="ORF">H4R26_002878</name>
</gene>